<comment type="caution">
    <text evidence="2">The sequence shown here is derived from an EMBL/GenBank/DDBJ whole genome shotgun (WGS) entry which is preliminary data.</text>
</comment>
<keyword evidence="1" id="KW-1133">Transmembrane helix</keyword>
<evidence type="ECO:0000256" key="1">
    <source>
        <dbReference type="SAM" id="Phobius"/>
    </source>
</evidence>
<protein>
    <submittedName>
        <fullName evidence="2">Uncharacterized protein</fullName>
    </submittedName>
</protein>
<proteinExistence type="predicted"/>
<reference evidence="2" key="1">
    <citation type="submission" date="2021-03" db="EMBL/GenBank/DDBJ databases">
        <title>Draft genome sequence of rust myrtle Austropuccinia psidii MF-1, a brazilian biotype.</title>
        <authorList>
            <person name="Quecine M.C."/>
            <person name="Pachon D.M.R."/>
            <person name="Bonatelli M.L."/>
            <person name="Correr F.H."/>
            <person name="Franceschini L.M."/>
            <person name="Leite T.F."/>
            <person name="Margarido G.R.A."/>
            <person name="Almeida C.A."/>
            <person name="Ferrarezi J.A."/>
            <person name="Labate C.A."/>
        </authorList>
    </citation>
    <scope>NUCLEOTIDE SEQUENCE</scope>
    <source>
        <strain evidence="2">MF-1</strain>
    </source>
</reference>
<accession>A0A9Q3FCQ3</accession>
<dbReference type="Proteomes" id="UP000765509">
    <property type="component" value="Unassembled WGS sequence"/>
</dbReference>
<name>A0A9Q3FCQ3_9BASI</name>
<evidence type="ECO:0000313" key="3">
    <source>
        <dbReference type="Proteomes" id="UP000765509"/>
    </source>
</evidence>
<keyword evidence="1" id="KW-0812">Transmembrane</keyword>
<dbReference type="AlphaFoldDB" id="A0A9Q3FCQ3"/>
<evidence type="ECO:0000313" key="2">
    <source>
        <dbReference type="EMBL" id="MBW0535558.1"/>
    </source>
</evidence>
<dbReference type="EMBL" id="AVOT02040353">
    <property type="protein sequence ID" value="MBW0535558.1"/>
    <property type="molecule type" value="Genomic_DNA"/>
</dbReference>
<keyword evidence="1" id="KW-0472">Membrane</keyword>
<keyword evidence="3" id="KW-1185">Reference proteome</keyword>
<organism evidence="2 3">
    <name type="scientific">Austropuccinia psidii MF-1</name>
    <dbReference type="NCBI Taxonomy" id="1389203"/>
    <lineage>
        <taxon>Eukaryota</taxon>
        <taxon>Fungi</taxon>
        <taxon>Dikarya</taxon>
        <taxon>Basidiomycota</taxon>
        <taxon>Pucciniomycotina</taxon>
        <taxon>Pucciniomycetes</taxon>
        <taxon>Pucciniales</taxon>
        <taxon>Sphaerophragmiaceae</taxon>
        <taxon>Austropuccinia</taxon>
    </lineage>
</organism>
<sequence>MSREDQVNLNSYADTFISSDLFFSRFKIPLESLCPIHLNSLNRLLPYLGAQELTIQGRRVLSQPQRMTFLHWCCSNSNLRPSGANWPHHIFMANLVPSDALWSFGHILPSLASLANSHILNPQASILVLAPLALIIGFGQTLFIRGVLA</sequence>
<feature type="transmembrane region" description="Helical" evidence="1">
    <location>
        <begin position="126"/>
        <end position="148"/>
    </location>
</feature>
<gene>
    <name evidence="2" type="ORF">O181_075273</name>
</gene>